<sequence length="250" mass="29438">MTGDLNISGIDHQSNLVISIYLRVRILLKSNFNMPHYASPQQLHNHVSRLFTGKIIKSLPVWYSAMKNFPPGQSLLRSPLQFREDNLQKHNLRLRLNTKSRSQKHLKTKISRPQKIYYMLDTLRKDFYRDHPYELLRPQILIEQDDGFVEKNLDNLKFPCRVSGENVIKYQEYLIKKKGMKKNDAYIQACNEFYKIRAREEVAERVAEEQALLFGARGGQSQTERSLWLEHKNLQKSEPQIITQVLRIVS</sequence>
<evidence type="ECO:0000256" key="7">
    <source>
        <dbReference type="ARBA" id="ARBA00035421"/>
    </source>
</evidence>
<gene>
    <name evidence="8" type="ORF">RclHR1_05820008</name>
</gene>
<dbReference type="InterPro" id="IPR016939">
    <property type="entry name" value="Ribosomal_mS23_fun"/>
</dbReference>
<protein>
    <recommendedName>
        <fullName evidence="6">Small ribosomal subunit protein mS23</fullName>
    </recommendedName>
    <alternativeName>
        <fullName evidence="7">37S ribosomal protein S25, mitochondrial</fullName>
    </alternativeName>
</protein>
<proteinExistence type="inferred from homology"/>
<evidence type="ECO:0000256" key="5">
    <source>
        <dbReference type="ARBA" id="ARBA00023274"/>
    </source>
</evidence>
<dbReference type="Pfam" id="PF13741">
    <property type="entry name" value="MRP-S25"/>
    <property type="match status" value="1"/>
</dbReference>
<comment type="caution">
    <text evidence="8">The sequence shown here is derived from an EMBL/GenBank/DDBJ whole genome shotgun (WGS) entry which is preliminary data.</text>
</comment>
<evidence type="ECO:0000256" key="6">
    <source>
        <dbReference type="ARBA" id="ARBA00035137"/>
    </source>
</evidence>
<dbReference type="GO" id="GO:0005763">
    <property type="term" value="C:mitochondrial small ribosomal subunit"/>
    <property type="evidence" value="ECO:0007669"/>
    <property type="project" value="InterPro"/>
</dbReference>
<reference evidence="8 9" key="1">
    <citation type="submission" date="2017-11" db="EMBL/GenBank/DDBJ databases">
        <title>The genome of Rhizophagus clarus HR1 reveals common genetic basis of auxotrophy among arbuscular mycorrhizal fungi.</title>
        <authorList>
            <person name="Kobayashi Y."/>
        </authorList>
    </citation>
    <scope>NUCLEOTIDE SEQUENCE [LARGE SCALE GENOMIC DNA]</scope>
    <source>
        <strain evidence="8 9">HR1</strain>
    </source>
</reference>
<comment type="subcellular location">
    <subcellularLocation>
        <location evidence="1">Mitochondrion</location>
    </subcellularLocation>
</comment>
<evidence type="ECO:0000313" key="8">
    <source>
        <dbReference type="EMBL" id="GBC04716.1"/>
    </source>
</evidence>
<accession>A0A2Z6RPF3</accession>
<dbReference type="STRING" id="94130.A0A2Z6RPF3"/>
<keyword evidence="9" id="KW-1185">Reference proteome</keyword>
<evidence type="ECO:0000313" key="9">
    <source>
        <dbReference type="Proteomes" id="UP000247702"/>
    </source>
</evidence>
<dbReference type="EMBL" id="BEXD01003962">
    <property type="protein sequence ID" value="GBC04716.1"/>
    <property type="molecule type" value="Genomic_DNA"/>
</dbReference>
<evidence type="ECO:0000256" key="4">
    <source>
        <dbReference type="ARBA" id="ARBA00023128"/>
    </source>
</evidence>
<organism evidence="8 9">
    <name type="scientific">Rhizophagus clarus</name>
    <dbReference type="NCBI Taxonomy" id="94130"/>
    <lineage>
        <taxon>Eukaryota</taxon>
        <taxon>Fungi</taxon>
        <taxon>Fungi incertae sedis</taxon>
        <taxon>Mucoromycota</taxon>
        <taxon>Glomeromycotina</taxon>
        <taxon>Glomeromycetes</taxon>
        <taxon>Glomerales</taxon>
        <taxon>Glomeraceae</taxon>
        <taxon>Rhizophagus</taxon>
    </lineage>
</organism>
<dbReference type="PANTHER" id="PTHR37799:SF1">
    <property type="entry name" value="SMALL RIBOSOMAL SUBUNIT PROTEIN MS23"/>
    <property type="match status" value="1"/>
</dbReference>
<comment type="similarity">
    <text evidence="2">Belongs to the mitochondrion-specific ribosomal protein mS23 family.</text>
</comment>
<keyword evidence="4" id="KW-0496">Mitochondrion</keyword>
<dbReference type="GO" id="GO:0003735">
    <property type="term" value="F:structural constituent of ribosome"/>
    <property type="evidence" value="ECO:0007669"/>
    <property type="project" value="InterPro"/>
</dbReference>
<dbReference type="Proteomes" id="UP000247702">
    <property type="component" value="Unassembled WGS sequence"/>
</dbReference>
<dbReference type="PANTHER" id="PTHR37799">
    <property type="entry name" value="37S RIBOSOMAL PROTEIN S25, MITOCHONDRIAL"/>
    <property type="match status" value="1"/>
</dbReference>
<evidence type="ECO:0000256" key="3">
    <source>
        <dbReference type="ARBA" id="ARBA00022980"/>
    </source>
</evidence>
<dbReference type="AlphaFoldDB" id="A0A2Z6RPF3"/>
<evidence type="ECO:0000256" key="2">
    <source>
        <dbReference type="ARBA" id="ARBA00009864"/>
    </source>
</evidence>
<keyword evidence="3" id="KW-0689">Ribosomal protein</keyword>
<name>A0A2Z6RPF3_9GLOM</name>
<keyword evidence="5" id="KW-0687">Ribonucleoprotein</keyword>
<evidence type="ECO:0000256" key="1">
    <source>
        <dbReference type="ARBA" id="ARBA00004173"/>
    </source>
</evidence>